<dbReference type="InterPro" id="IPR057326">
    <property type="entry name" value="KR_dom"/>
</dbReference>
<evidence type="ECO:0000313" key="4">
    <source>
        <dbReference type="EMBL" id="VFR32295.1"/>
    </source>
</evidence>
<dbReference type="PROSITE" id="PS00061">
    <property type="entry name" value="ADH_SHORT"/>
    <property type="match status" value="1"/>
</dbReference>
<name>A0A484S053_9ZZZZ</name>
<dbReference type="EMBL" id="CAADII010000043">
    <property type="protein sequence ID" value="VFR55241.1"/>
    <property type="molecule type" value="Genomic_DNA"/>
</dbReference>
<evidence type="ECO:0000313" key="6">
    <source>
        <dbReference type="EMBL" id="VFR63184.1"/>
    </source>
</evidence>
<feature type="domain" description="Ketoreductase" evidence="3">
    <location>
        <begin position="62"/>
        <end position="244"/>
    </location>
</feature>
<dbReference type="EC" id="1.1.1.100" evidence="5"/>
<gene>
    <name evidence="4" type="ORF">AMP9_2662</name>
    <name evidence="5" type="ORF">BRI6_2834</name>
    <name evidence="6" type="ORF">BRI9_2891</name>
</gene>
<dbReference type="FunFam" id="3.40.50.720:FF:000084">
    <property type="entry name" value="Short-chain dehydrogenase reductase"/>
    <property type="match status" value="1"/>
</dbReference>
<dbReference type="Pfam" id="PF00106">
    <property type="entry name" value="adh_short"/>
    <property type="match status" value="1"/>
</dbReference>
<dbReference type="CDD" id="cd05374">
    <property type="entry name" value="17beta-HSD-like_SDR_c"/>
    <property type="match status" value="1"/>
</dbReference>
<keyword evidence="2 5" id="KW-0560">Oxidoreductase</keyword>
<dbReference type="InterPro" id="IPR036291">
    <property type="entry name" value="NAD(P)-bd_dom_sf"/>
</dbReference>
<dbReference type="PRINTS" id="PR00080">
    <property type="entry name" value="SDRFAMILY"/>
</dbReference>
<dbReference type="InterPro" id="IPR051911">
    <property type="entry name" value="SDR_oxidoreductase"/>
</dbReference>
<dbReference type="PRINTS" id="PR00081">
    <property type="entry name" value="GDHRDH"/>
</dbReference>
<evidence type="ECO:0000313" key="5">
    <source>
        <dbReference type="EMBL" id="VFR55241.1"/>
    </source>
</evidence>
<dbReference type="SUPFAM" id="SSF51735">
    <property type="entry name" value="NAD(P)-binding Rossmann-fold domains"/>
    <property type="match status" value="1"/>
</dbReference>
<dbReference type="PANTHER" id="PTHR43976">
    <property type="entry name" value="SHORT CHAIN DEHYDROGENASE"/>
    <property type="match status" value="1"/>
</dbReference>
<comment type="similarity">
    <text evidence="1">Belongs to the short-chain dehydrogenases/reductases (SDR) family.</text>
</comment>
<dbReference type="EMBL" id="CAADHY010000032">
    <property type="protein sequence ID" value="VFR32295.1"/>
    <property type="molecule type" value="Genomic_DNA"/>
</dbReference>
<reference evidence="5" key="1">
    <citation type="submission" date="2019-03" db="EMBL/GenBank/DDBJ databases">
        <authorList>
            <person name="Danneels B."/>
        </authorList>
    </citation>
    <scope>NUCLEOTIDE SEQUENCE</scope>
</reference>
<dbReference type="GO" id="GO:0004316">
    <property type="term" value="F:3-oxoacyl-[acyl-carrier-protein] reductase (NADPH) activity"/>
    <property type="evidence" value="ECO:0007669"/>
    <property type="project" value="UniProtKB-EC"/>
</dbReference>
<dbReference type="SMART" id="SM00822">
    <property type="entry name" value="PKS_KR"/>
    <property type="match status" value="1"/>
</dbReference>
<evidence type="ECO:0000256" key="2">
    <source>
        <dbReference type="ARBA" id="ARBA00023002"/>
    </source>
</evidence>
<dbReference type="InterPro" id="IPR002347">
    <property type="entry name" value="SDR_fam"/>
</dbReference>
<dbReference type="InterPro" id="IPR020904">
    <property type="entry name" value="Sc_DH/Rdtase_CS"/>
</dbReference>
<organism evidence="5">
    <name type="scientific">plant metagenome</name>
    <dbReference type="NCBI Taxonomy" id="1297885"/>
    <lineage>
        <taxon>unclassified sequences</taxon>
        <taxon>metagenomes</taxon>
        <taxon>organismal metagenomes</taxon>
    </lineage>
</organism>
<dbReference type="EMBL" id="CAADIK010000009">
    <property type="protein sequence ID" value="VFR63184.1"/>
    <property type="molecule type" value="Genomic_DNA"/>
</dbReference>
<sequence>MTQESSVCCVQATLPTIPPCSDMLPAAPREPGGGMSVAVRQRNFFPGSQESSSMQHQAHSSKVWFITGAARGIGMSLARQALARGDAVAATSRTLASLRQAFGDDKGRLLALEVDLVDEASVQAAIDETVATFGRIDCLVNNAGYGLQGAIEALTDAELRRNFDVNVFAPLHVLRHALPQLRAQRGGHVFNIASIVGFQGGYAGWGSYVASKFALAGLTETLAAELAELGIRATVVYPGPVRTGFLSKETLAVAERSIADYTEAQASLDLHLNSLDGKQAGDPEKVAALILQAAGVAGAPVHLFAGKIANMLAEQKMQAVRQDLDAWRGASEATDFTE</sequence>
<accession>A0A484S053</accession>
<evidence type="ECO:0000256" key="1">
    <source>
        <dbReference type="ARBA" id="ARBA00006484"/>
    </source>
</evidence>
<evidence type="ECO:0000259" key="3">
    <source>
        <dbReference type="SMART" id="SM00822"/>
    </source>
</evidence>
<dbReference type="PANTHER" id="PTHR43976:SF16">
    <property type="entry name" value="SHORT-CHAIN DEHYDROGENASE_REDUCTASE FAMILY PROTEIN"/>
    <property type="match status" value="1"/>
</dbReference>
<proteinExistence type="inferred from homology"/>
<protein>
    <submittedName>
        <fullName evidence="5">3-oxoacyl-[acyl-carrier protein] reductase</fullName>
        <ecNumber evidence="5">1.1.1.100</ecNumber>
    </submittedName>
</protein>
<dbReference type="Gene3D" id="3.40.50.720">
    <property type="entry name" value="NAD(P)-binding Rossmann-like Domain"/>
    <property type="match status" value="1"/>
</dbReference>
<dbReference type="AlphaFoldDB" id="A0A484S053"/>